<dbReference type="EMBL" id="GIFC01002823">
    <property type="protein sequence ID" value="MXU84906.1"/>
    <property type="molecule type" value="Transcribed_RNA"/>
</dbReference>
<feature type="signal peptide" evidence="2">
    <location>
        <begin position="1"/>
        <end position="21"/>
    </location>
</feature>
<proteinExistence type="predicted"/>
<feature type="compositionally biased region" description="Polar residues" evidence="1">
    <location>
        <begin position="70"/>
        <end position="83"/>
    </location>
</feature>
<evidence type="ECO:0000256" key="2">
    <source>
        <dbReference type="SAM" id="SignalP"/>
    </source>
</evidence>
<feature type="region of interest" description="Disordered" evidence="1">
    <location>
        <begin position="17"/>
        <end position="83"/>
    </location>
</feature>
<keyword evidence="2" id="KW-0732">Signal</keyword>
<organism evidence="3">
    <name type="scientific">Ixodes ricinus</name>
    <name type="common">Common tick</name>
    <name type="synonym">Acarus ricinus</name>
    <dbReference type="NCBI Taxonomy" id="34613"/>
    <lineage>
        <taxon>Eukaryota</taxon>
        <taxon>Metazoa</taxon>
        <taxon>Ecdysozoa</taxon>
        <taxon>Arthropoda</taxon>
        <taxon>Chelicerata</taxon>
        <taxon>Arachnida</taxon>
        <taxon>Acari</taxon>
        <taxon>Parasitiformes</taxon>
        <taxon>Ixodida</taxon>
        <taxon>Ixodoidea</taxon>
        <taxon>Ixodidae</taxon>
        <taxon>Ixodinae</taxon>
        <taxon>Ixodes</taxon>
    </lineage>
</organism>
<evidence type="ECO:0000256" key="1">
    <source>
        <dbReference type="SAM" id="MobiDB-lite"/>
    </source>
</evidence>
<accession>A0A6B0U9W3</accession>
<evidence type="ECO:0000313" key="3">
    <source>
        <dbReference type="EMBL" id="MXU84906.1"/>
    </source>
</evidence>
<feature type="chain" id="PRO_5025337483" evidence="2">
    <location>
        <begin position="22"/>
        <end position="83"/>
    </location>
</feature>
<name>A0A6B0U9W3_IXORI</name>
<feature type="compositionally biased region" description="Basic residues" evidence="1">
    <location>
        <begin position="53"/>
        <end position="69"/>
    </location>
</feature>
<protein>
    <submittedName>
        <fullName evidence="3">Putative secreted protein</fullName>
    </submittedName>
</protein>
<reference evidence="3" key="1">
    <citation type="submission" date="2019-12" db="EMBL/GenBank/DDBJ databases">
        <title>An insight into the sialome of adult female Ixodes ricinus ticks feeding for 6 days.</title>
        <authorList>
            <person name="Perner J."/>
            <person name="Ribeiro J.M.C."/>
        </authorList>
    </citation>
    <scope>NUCLEOTIDE SEQUENCE</scope>
    <source>
        <strain evidence="3">Semi-engorged</strain>
        <tissue evidence="3">Salivary glands</tissue>
    </source>
</reference>
<sequence>MMRVLLVAVGLLPLASNSLSAASVRELPSERRPKGQSTGHRRLGSMGTDAQTRHRGTQSKLTRKTRKGTSQRPQSGSQFHQHG</sequence>
<dbReference type="AlphaFoldDB" id="A0A6B0U9W3"/>